<evidence type="ECO:0000313" key="3">
    <source>
        <dbReference type="Proteomes" id="UP000465112"/>
    </source>
</evidence>
<organism evidence="2 3">
    <name type="scientific">Perca fluviatilis</name>
    <name type="common">European perch</name>
    <dbReference type="NCBI Taxonomy" id="8168"/>
    <lineage>
        <taxon>Eukaryota</taxon>
        <taxon>Metazoa</taxon>
        <taxon>Chordata</taxon>
        <taxon>Craniata</taxon>
        <taxon>Vertebrata</taxon>
        <taxon>Euteleostomi</taxon>
        <taxon>Actinopterygii</taxon>
        <taxon>Neopterygii</taxon>
        <taxon>Teleostei</taxon>
        <taxon>Neoteleostei</taxon>
        <taxon>Acanthomorphata</taxon>
        <taxon>Eupercaria</taxon>
        <taxon>Perciformes</taxon>
        <taxon>Percoidei</taxon>
        <taxon>Percidae</taxon>
        <taxon>Percinae</taxon>
        <taxon>Perca</taxon>
    </lineage>
</organism>
<comment type="caution">
    <text evidence="2">The sequence shown here is derived from an EMBL/GenBank/DDBJ whole genome shotgun (WGS) entry which is preliminary data.</text>
</comment>
<dbReference type="Proteomes" id="UP000465112">
    <property type="component" value="Chromosome 1"/>
</dbReference>
<feature type="region of interest" description="Disordered" evidence="1">
    <location>
        <begin position="1"/>
        <end position="33"/>
    </location>
</feature>
<gene>
    <name evidence="2" type="ORF">PFLUV_G00013890</name>
</gene>
<proteinExistence type="predicted"/>
<protein>
    <submittedName>
        <fullName evidence="2">Uncharacterized protein</fullName>
    </submittedName>
</protein>
<evidence type="ECO:0000313" key="2">
    <source>
        <dbReference type="EMBL" id="KAF1395657.1"/>
    </source>
</evidence>
<dbReference type="EMBL" id="VHII01000001">
    <property type="protein sequence ID" value="KAF1395657.1"/>
    <property type="molecule type" value="Genomic_DNA"/>
</dbReference>
<sequence length="106" mass="11530">MTCCCRPAQQSSSCRSSTGEEEQNATFSDNLSTNDVVKPYSLPGRKTKAFQDLTICRVITEASQKNFPALTAADVEDPPVLPLTISNSLVSKSTHSSFWAPSFPRT</sequence>
<feature type="compositionally biased region" description="Polar residues" evidence="1">
    <location>
        <begin position="24"/>
        <end position="33"/>
    </location>
</feature>
<accession>A0A6A5FSL1</accession>
<feature type="compositionally biased region" description="Polar residues" evidence="1">
    <location>
        <begin position="8"/>
        <end position="17"/>
    </location>
</feature>
<reference evidence="2 3" key="1">
    <citation type="submission" date="2019-06" db="EMBL/GenBank/DDBJ databases">
        <title>A chromosome-scale genome assembly of the European perch, Perca fluviatilis.</title>
        <authorList>
            <person name="Roques C."/>
            <person name="Zahm M."/>
            <person name="Cabau C."/>
            <person name="Klopp C."/>
            <person name="Bouchez O."/>
            <person name="Donnadieu C."/>
            <person name="Kuhl H."/>
            <person name="Gislard M."/>
            <person name="Guendouz S."/>
            <person name="Journot L."/>
            <person name="Haffray P."/>
            <person name="Bestin A."/>
            <person name="Morvezen R."/>
            <person name="Feron R."/>
            <person name="Wen M."/>
            <person name="Jouanno E."/>
            <person name="Herpin A."/>
            <person name="Schartl M."/>
            <person name="Postlethwait J."/>
            <person name="Schaerlinger B."/>
            <person name="Chardard D."/>
            <person name="Lecocq T."/>
            <person name="Poncet C."/>
            <person name="Jaffrelo L."/>
            <person name="Lampietro C."/>
            <person name="Guiguen Y."/>
        </authorList>
    </citation>
    <scope>NUCLEOTIDE SEQUENCE [LARGE SCALE GENOMIC DNA]</scope>
    <source>
        <tissue evidence="2">Blood</tissue>
    </source>
</reference>
<name>A0A6A5FSL1_PERFL</name>
<keyword evidence="3" id="KW-1185">Reference proteome</keyword>
<evidence type="ECO:0000256" key="1">
    <source>
        <dbReference type="SAM" id="MobiDB-lite"/>
    </source>
</evidence>
<dbReference type="AlphaFoldDB" id="A0A6A5FSL1"/>